<evidence type="ECO:0000256" key="1">
    <source>
        <dbReference type="SAM" id="Phobius"/>
    </source>
</evidence>
<keyword evidence="1" id="KW-0472">Membrane</keyword>
<reference evidence="2" key="1">
    <citation type="submission" date="2023-03" db="EMBL/GenBank/DDBJ databases">
        <title>Emydomyces testavorans Genome Sequence.</title>
        <authorList>
            <person name="Hoyer L."/>
        </authorList>
    </citation>
    <scope>NUCLEOTIDE SEQUENCE</scope>
    <source>
        <strain evidence="2">16-2883</strain>
    </source>
</reference>
<dbReference type="AlphaFoldDB" id="A0AAF0IJB5"/>
<dbReference type="EMBL" id="CP120629">
    <property type="protein sequence ID" value="WEW59755.1"/>
    <property type="molecule type" value="Genomic_DNA"/>
</dbReference>
<gene>
    <name evidence="2" type="ORF">PRK78_005235</name>
</gene>
<keyword evidence="1" id="KW-1133">Transmembrane helix</keyword>
<evidence type="ECO:0000313" key="3">
    <source>
        <dbReference type="Proteomes" id="UP001219355"/>
    </source>
</evidence>
<keyword evidence="3" id="KW-1185">Reference proteome</keyword>
<feature type="transmembrane region" description="Helical" evidence="1">
    <location>
        <begin position="33"/>
        <end position="51"/>
    </location>
</feature>
<keyword evidence="1" id="KW-0812">Transmembrane</keyword>
<dbReference type="Proteomes" id="UP001219355">
    <property type="component" value="Chromosome 3"/>
</dbReference>
<protein>
    <submittedName>
        <fullName evidence="2">Uncharacterized protein</fullName>
    </submittedName>
</protein>
<evidence type="ECO:0000313" key="2">
    <source>
        <dbReference type="EMBL" id="WEW59755.1"/>
    </source>
</evidence>
<sequence>MASHRNNVTMPSWFPPGFAVGSADNECPSPESVLKYFAIYNGISIGCYILAGSSRVRKVVACAKDPLPRWKFWSGYINALLQILFVVATCVSIRKSGYTVDFLQLAQLWVLRPRASWFMGNLITIDRRFGFVNGALDNIIADLVLCALGCFFAGRLAKQALTNYPGIIPPGETEALRVSPWYWASCAASLAMMAFTAIQLVWVFYVFYMASDTIGEGEADDTDGLRWLVRFLMPVTCLCSWVIWAAFLYSAPGVYCPGNLEVLHIIWGIAPIALNFARGFVEQMPSPRGRYRRRQS</sequence>
<name>A0AAF0IJB5_9EURO</name>
<feature type="transmembrane region" description="Helical" evidence="1">
    <location>
        <begin position="227"/>
        <end position="250"/>
    </location>
</feature>
<proteinExistence type="predicted"/>
<accession>A0AAF0IJB5</accession>
<feature type="transmembrane region" description="Helical" evidence="1">
    <location>
        <begin position="181"/>
        <end position="207"/>
    </location>
</feature>
<feature type="transmembrane region" description="Helical" evidence="1">
    <location>
        <begin position="72"/>
        <end position="94"/>
    </location>
</feature>
<feature type="transmembrane region" description="Helical" evidence="1">
    <location>
        <begin position="262"/>
        <end position="281"/>
    </location>
</feature>
<organism evidence="2 3">
    <name type="scientific">Emydomyces testavorans</name>
    <dbReference type="NCBI Taxonomy" id="2070801"/>
    <lineage>
        <taxon>Eukaryota</taxon>
        <taxon>Fungi</taxon>
        <taxon>Dikarya</taxon>
        <taxon>Ascomycota</taxon>
        <taxon>Pezizomycotina</taxon>
        <taxon>Eurotiomycetes</taxon>
        <taxon>Eurotiomycetidae</taxon>
        <taxon>Onygenales</taxon>
        <taxon>Nannizziopsiaceae</taxon>
        <taxon>Emydomyces</taxon>
    </lineage>
</organism>